<organism evidence="4 5">
    <name type="scientific">Monilinia laxa</name>
    <name type="common">Brown rot fungus</name>
    <name type="synonym">Sclerotinia laxa</name>
    <dbReference type="NCBI Taxonomy" id="61186"/>
    <lineage>
        <taxon>Eukaryota</taxon>
        <taxon>Fungi</taxon>
        <taxon>Dikarya</taxon>
        <taxon>Ascomycota</taxon>
        <taxon>Pezizomycotina</taxon>
        <taxon>Leotiomycetes</taxon>
        <taxon>Helotiales</taxon>
        <taxon>Sclerotiniaceae</taxon>
        <taxon>Monilinia</taxon>
    </lineage>
</organism>
<feature type="compositionally biased region" description="Polar residues" evidence="1">
    <location>
        <begin position="278"/>
        <end position="289"/>
    </location>
</feature>
<evidence type="ECO:0000256" key="2">
    <source>
        <dbReference type="SAM" id="Phobius"/>
    </source>
</evidence>
<dbReference type="Pfam" id="PF20237">
    <property type="entry name" value="DUF6594"/>
    <property type="match status" value="1"/>
</dbReference>
<evidence type="ECO:0000259" key="3">
    <source>
        <dbReference type="Pfam" id="PF20237"/>
    </source>
</evidence>
<comment type="caution">
    <text evidence="4">The sequence shown here is derived from an EMBL/GenBank/DDBJ whole genome shotgun (WGS) entry which is preliminary data.</text>
</comment>
<keyword evidence="2" id="KW-1133">Transmembrane helix</keyword>
<evidence type="ECO:0000313" key="5">
    <source>
        <dbReference type="Proteomes" id="UP000326757"/>
    </source>
</evidence>
<proteinExistence type="predicted"/>
<feature type="region of interest" description="Disordered" evidence="1">
    <location>
        <begin position="278"/>
        <end position="308"/>
    </location>
</feature>
<evidence type="ECO:0000313" key="4">
    <source>
        <dbReference type="EMBL" id="KAB8296959.1"/>
    </source>
</evidence>
<dbReference type="OrthoDB" id="5342093at2759"/>
<sequence length="453" mass="50907">MAKKPRGQASQPREPASPATISQSNDTVVPSPTSQLQFTSGPWEKDTDPFEDLEKPLPGWPLVSKLIAKYPDFEAFKAFRDLNIKSLLYYQAELQNLQMKLHQAEYNEYRMGEQEGITKASMMAENLDYYLFHARMDDQKCKSKQVKIMKQIRVVLKDYDDALIQYSQIAALPNADPYNVETLRVLLKRVGNHCISGPAASVWGDYTEGVRKLKPLRFQFTRLLRSIFWPPASDPDTLDLVVPRQGQNVDSLTRWVANEFVPLWHSVKQALRHKRVKMSSTENSLPTTEIKSHPSLEKNETPRSMHSWLPRRKNSTDVVDCSQTSKDKTGLTVYSEARMLRFTSAVATVIACLLPTVAIAVLSSLQSTRELLGVIAAFTAIFAMGLMFLTDAGTSRVEIFTATAAFSAVMVVVDLHIFLCMLQNESPAKREDEETVQLDPGTINDASDAISLQ</sequence>
<dbReference type="EMBL" id="VIGI01000008">
    <property type="protein sequence ID" value="KAB8296959.1"/>
    <property type="molecule type" value="Genomic_DNA"/>
</dbReference>
<keyword evidence="2" id="KW-0812">Transmembrane</keyword>
<accession>A0A5N6K3U4</accession>
<gene>
    <name evidence="4" type="ORF">EYC80_002365</name>
</gene>
<feature type="transmembrane region" description="Helical" evidence="2">
    <location>
        <begin position="371"/>
        <end position="390"/>
    </location>
</feature>
<dbReference type="InterPro" id="IPR046529">
    <property type="entry name" value="DUF6594"/>
</dbReference>
<feature type="compositionally biased region" description="Polar residues" evidence="1">
    <location>
        <begin position="19"/>
        <end position="40"/>
    </location>
</feature>
<feature type="transmembrane region" description="Helical" evidence="2">
    <location>
        <begin position="397"/>
        <end position="419"/>
    </location>
</feature>
<dbReference type="AlphaFoldDB" id="A0A5N6K3U4"/>
<evidence type="ECO:0000256" key="1">
    <source>
        <dbReference type="SAM" id="MobiDB-lite"/>
    </source>
</evidence>
<keyword evidence="5" id="KW-1185">Reference proteome</keyword>
<feature type="region of interest" description="Disordered" evidence="1">
    <location>
        <begin position="430"/>
        <end position="453"/>
    </location>
</feature>
<name>A0A5N6K3U4_MONLA</name>
<protein>
    <recommendedName>
        <fullName evidence="3">DUF6594 domain-containing protein</fullName>
    </recommendedName>
</protein>
<reference evidence="4 5" key="1">
    <citation type="submission" date="2019-06" db="EMBL/GenBank/DDBJ databases">
        <title>Genome Sequence of the Brown Rot Fungal Pathogen Monilinia laxa.</title>
        <authorList>
            <person name="De Miccolis Angelini R.M."/>
            <person name="Landi L."/>
            <person name="Abate D."/>
            <person name="Pollastro S."/>
            <person name="Romanazzi G."/>
            <person name="Faretra F."/>
        </authorList>
    </citation>
    <scope>NUCLEOTIDE SEQUENCE [LARGE SCALE GENOMIC DNA]</scope>
    <source>
        <strain evidence="4 5">Mlax316</strain>
    </source>
</reference>
<dbReference type="PANTHER" id="PTHR34502:SF5">
    <property type="entry name" value="DUF6594 DOMAIN-CONTAINING PROTEIN"/>
    <property type="match status" value="1"/>
</dbReference>
<feature type="region of interest" description="Disordered" evidence="1">
    <location>
        <begin position="1"/>
        <end position="51"/>
    </location>
</feature>
<keyword evidence="2" id="KW-0472">Membrane</keyword>
<feature type="domain" description="DUF6594" evidence="3">
    <location>
        <begin position="60"/>
        <end position="411"/>
    </location>
</feature>
<feature type="transmembrane region" description="Helical" evidence="2">
    <location>
        <begin position="345"/>
        <end position="365"/>
    </location>
</feature>
<dbReference type="PANTHER" id="PTHR34502">
    <property type="entry name" value="DUF6594 DOMAIN-CONTAINING PROTEIN-RELATED"/>
    <property type="match status" value="1"/>
</dbReference>
<dbReference type="Proteomes" id="UP000326757">
    <property type="component" value="Unassembled WGS sequence"/>
</dbReference>
<feature type="compositionally biased region" description="Basic and acidic residues" evidence="1">
    <location>
        <begin position="290"/>
        <end position="303"/>
    </location>
</feature>